<dbReference type="Proteomes" id="UP000011758">
    <property type="component" value="Unassembled WGS sequence"/>
</dbReference>
<accession>M2Q535</accession>
<dbReference type="eggNOG" id="COG0463">
    <property type="taxonomic scope" value="Bacteria"/>
</dbReference>
<reference evidence="2 3" key="1">
    <citation type="submission" date="2013-02" db="EMBL/GenBank/DDBJ databases">
        <title>The Genome Sequence of Lactobacillus catenaformis F0143.</title>
        <authorList>
            <consortium name="The Broad Institute Genome Sequencing Platform"/>
            <person name="Earl A."/>
            <person name="Ward D."/>
            <person name="Feldgarden M."/>
            <person name="Gevers D."/>
            <person name="Izard J."/>
            <person name="Blanton J.M."/>
            <person name="Mathney J."/>
            <person name="Dewhirst F.E."/>
            <person name="Young S.K."/>
            <person name="Zeng Q."/>
            <person name="Gargeya S."/>
            <person name="Fitzgerald M."/>
            <person name="Haas B."/>
            <person name="Abouelleil A."/>
            <person name="Alvarado L."/>
            <person name="Arachchi H.M."/>
            <person name="Berlin A."/>
            <person name="Chapman S.B."/>
            <person name="Gearin G."/>
            <person name="Goldberg J."/>
            <person name="Griggs A."/>
            <person name="Gujja S."/>
            <person name="Hansen M."/>
            <person name="Heiman D."/>
            <person name="Howarth C."/>
            <person name="Larimer J."/>
            <person name="Lui A."/>
            <person name="MacDonald P.J.P."/>
            <person name="McCowen C."/>
            <person name="Montmayeur A."/>
            <person name="Murphy C."/>
            <person name="Neiman D."/>
            <person name="Pearson M."/>
            <person name="Priest M."/>
            <person name="Roberts A."/>
            <person name="Saif S."/>
            <person name="Shea T."/>
            <person name="Sisk P."/>
            <person name="Stolte C."/>
            <person name="Sykes S."/>
            <person name="Wortman J."/>
            <person name="Nusbaum C."/>
            <person name="Birren B."/>
        </authorList>
    </citation>
    <scope>NUCLEOTIDE SEQUENCE [LARGE SCALE GENOMIC DNA]</scope>
    <source>
        <strain evidence="2 3">OT 569</strain>
    </source>
</reference>
<dbReference type="STRING" id="999415.HMPREF9943_00352"/>
<gene>
    <name evidence="2" type="ORF">HMPREF9943_00352</name>
</gene>
<protein>
    <recommendedName>
        <fullName evidence="1">Glycosyltransferase 2-like domain-containing protein</fullName>
    </recommendedName>
</protein>
<organism evidence="2 3">
    <name type="scientific">Eggerthia catenaformis OT 569 = DSM 20559</name>
    <dbReference type="NCBI Taxonomy" id="999415"/>
    <lineage>
        <taxon>Bacteria</taxon>
        <taxon>Bacillati</taxon>
        <taxon>Bacillota</taxon>
        <taxon>Erysipelotrichia</taxon>
        <taxon>Erysipelotrichales</taxon>
        <taxon>Coprobacillaceae</taxon>
        <taxon>Eggerthia</taxon>
    </lineage>
</organism>
<dbReference type="EMBL" id="AGEJ01000007">
    <property type="protein sequence ID" value="EMD17351.1"/>
    <property type="molecule type" value="Genomic_DNA"/>
</dbReference>
<dbReference type="PANTHER" id="PTHR22916:SF3">
    <property type="entry name" value="UDP-GLCNAC:BETAGAL BETA-1,3-N-ACETYLGLUCOSAMINYLTRANSFERASE-LIKE PROTEIN 1"/>
    <property type="match status" value="1"/>
</dbReference>
<dbReference type="AlphaFoldDB" id="M2Q535"/>
<comment type="caution">
    <text evidence="2">The sequence shown here is derived from an EMBL/GenBank/DDBJ whole genome shotgun (WGS) entry which is preliminary data.</text>
</comment>
<dbReference type="GO" id="GO:0016758">
    <property type="term" value="F:hexosyltransferase activity"/>
    <property type="evidence" value="ECO:0007669"/>
    <property type="project" value="UniProtKB-ARBA"/>
</dbReference>
<dbReference type="InterPro" id="IPR029044">
    <property type="entry name" value="Nucleotide-diphossugar_trans"/>
</dbReference>
<evidence type="ECO:0000313" key="3">
    <source>
        <dbReference type="Proteomes" id="UP000011758"/>
    </source>
</evidence>
<dbReference type="BioCyc" id="ECAT999415-HMP:GTTI-362-MONOMER"/>
<name>M2Q535_9FIRM</name>
<dbReference type="SUPFAM" id="SSF53448">
    <property type="entry name" value="Nucleotide-diphospho-sugar transferases"/>
    <property type="match status" value="1"/>
</dbReference>
<evidence type="ECO:0000259" key="1">
    <source>
        <dbReference type="Pfam" id="PF00535"/>
    </source>
</evidence>
<dbReference type="PANTHER" id="PTHR22916">
    <property type="entry name" value="GLYCOSYLTRANSFERASE"/>
    <property type="match status" value="1"/>
</dbReference>
<proteinExistence type="predicted"/>
<dbReference type="Pfam" id="PF00535">
    <property type="entry name" value="Glycos_transf_2"/>
    <property type="match status" value="1"/>
</dbReference>
<dbReference type="OrthoDB" id="9785185at2"/>
<keyword evidence="3" id="KW-1185">Reference proteome</keyword>
<evidence type="ECO:0000313" key="2">
    <source>
        <dbReference type="EMBL" id="EMD17351.1"/>
    </source>
</evidence>
<dbReference type="Gene3D" id="3.90.550.10">
    <property type="entry name" value="Spore Coat Polysaccharide Biosynthesis Protein SpsA, Chain A"/>
    <property type="match status" value="1"/>
</dbReference>
<dbReference type="InterPro" id="IPR001173">
    <property type="entry name" value="Glyco_trans_2-like"/>
</dbReference>
<sequence length="303" mass="36174">MDVSVVIITYNQENYIRETLMSIINQDIDFSMEIIIGDDCSKDHTGDIINSIDQKYPGYIKKIFNKKNLGVIKNYFNAVRMAQGRYIMVCGGDDYWLPGKMKIQYDFMESHQDIGMCYGKVKVFDDYLSKMRKHTIGSSREKREDLIFSNGIPACTSCFKRSLIEEYINDINPETKDWLMEDYPFWIWLSNHTKLAFIDQELAVYRYIKNSLSHQASLDKLERFENSIYEIQSFYSYQEEKEKLRKQHMSRLFNLYNRYGNRKKYQLLAIKESDLFNKIIGYIPLLFKIRQLLLIFMIRCNER</sequence>
<dbReference type="RefSeq" id="WP_004801494.1">
    <property type="nucleotide sequence ID" value="NZ_KB446646.1"/>
</dbReference>
<feature type="domain" description="Glycosyltransferase 2-like" evidence="1">
    <location>
        <begin position="4"/>
        <end position="165"/>
    </location>
</feature>